<dbReference type="AlphaFoldDB" id="A0A2T6C5P4"/>
<evidence type="ECO:0000259" key="5">
    <source>
        <dbReference type="Pfam" id="PF04542"/>
    </source>
</evidence>
<dbReference type="InterPro" id="IPR013249">
    <property type="entry name" value="RNA_pol_sigma70_r4_t2"/>
</dbReference>
<dbReference type="GO" id="GO:0016987">
    <property type="term" value="F:sigma factor activity"/>
    <property type="evidence" value="ECO:0007669"/>
    <property type="project" value="UniProtKB-KW"/>
</dbReference>
<organism evidence="7 8">
    <name type="scientific">Kordia periserrulae</name>
    <dbReference type="NCBI Taxonomy" id="701523"/>
    <lineage>
        <taxon>Bacteria</taxon>
        <taxon>Pseudomonadati</taxon>
        <taxon>Bacteroidota</taxon>
        <taxon>Flavobacteriia</taxon>
        <taxon>Flavobacteriales</taxon>
        <taxon>Flavobacteriaceae</taxon>
        <taxon>Kordia</taxon>
    </lineage>
</organism>
<dbReference type="InterPro" id="IPR036388">
    <property type="entry name" value="WH-like_DNA-bd_sf"/>
</dbReference>
<evidence type="ECO:0000259" key="6">
    <source>
        <dbReference type="Pfam" id="PF08281"/>
    </source>
</evidence>
<dbReference type="PANTHER" id="PTHR43133">
    <property type="entry name" value="RNA POLYMERASE ECF-TYPE SIGMA FACTO"/>
    <property type="match status" value="1"/>
</dbReference>
<keyword evidence="2" id="KW-0805">Transcription regulation</keyword>
<dbReference type="CDD" id="cd06171">
    <property type="entry name" value="Sigma70_r4"/>
    <property type="match status" value="1"/>
</dbReference>
<evidence type="ECO:0000256" key="4">
    <source>
        <dbReference type="ARBA" id="ARBA00023163"/>
    </source>
</evidence>
<dbReference type="Pfam" id="PF08281">
    <property type="entry name" value="Sigma70_r4_2"/>
    <property type="match status" value="1"/>
</dbReference>
<dbReference type="SUPFAM" id="SSF88946">
    <property type="entry name" value="Sigma2 domain of RNA polymerase sigma factors"/>
    <property type="match status" value="1"/>
</dbReference>
<dbReference type="InterPro" id="IPR013325">
    <property type="entry name" value="RNA_pol_sigma_r2"/>
</dbReference>
<dbReference type="Pfam" id="PF04542">
    <property type="entry name" value="Sigma70_r2"/>
    <property type="match status" value="1"/>
</dbReference>
<dbReference type="InterPro" id="IPR014284">
    <property type="entry name" value="RNA_pol_sigma-70_dom"/>
</dbReference>
<dbReference type="PANTHER" id="PTHR43133:SF46">
    <property type="entry name" value="RNA POLYMERASE SIGMA-70 FACTOR ECF SUBFAMILY"/>
    <property type="match status" value="1"/>
</dbReference>
<dbReference type="OrthoDB" id="1056775at2"/>
<evidence type="ECO:0000256" key="1">
    <source>
        <dbReference type="ARBA" id="ARBA00010641"/>
    </source>
</evidence>
<dbReference type="InterPro" id="IPR013324">
    <property type="entry name" value="RNA_pol_sigma_r3/r4-like"/>
</dbReference>
<dbReference type="GO" id="GO:0006352">
    <property type="term" value="P:DNA-templated transcription initiation"/>
    <property type="evidence" value="ECO:0007669"/>
    <property type="project" value="InterPro"/>
</dbReference>
<feature type="domain" description="RNA polymerase sigma-70 region 2" evidence="5">
    <location>
        <begin position="28"/>
        <end position="94"/>
    </location>
</feature>
<dbReference type="Gene3D" id="1.10.10.10">
    <property type="entry name" value="Winged helix-like DNA-binding domain superfamily/Winged helix DNA-binding domain"/>
    <property type="match status" value="1"/>
</dbReference>
<gene>
    <name evidence="7" type="ORF">C8N46_101251</name>
</gene>
<dbReference type="Proteomes" id="UP000244090">
    <property type="component" value="Unassembled WGS sequence"/>
</dbReference>
<keyword evidence="3" id="KW-0731">Sigma factor</keyword>
<evidence type="ECO:0000313" key="7">
    <source>
        <dbReference type="EMBL" id="PTX63649.1"/>
    </source>
</evidence>
<evidence type="ECO:0000256" key="3">
    <source>
        <dbReference type="ARBA" id="ARBA00023082"/>
    </source>
</evidence>
<dbReference type="GO" id="GO:0003677">
    <property type="term" value="F:DNA binding"/>
    <property type="evidence" value="ECO:0007669"/>
    <property type="project" value="InterPro"/>
</dbReference>
<keyword evidence="4" id="KW-0804">Transcription</keyword>
<dbReference type="SUPFAM" id="SSF88659">
    <property type="entry name" value="Sigma3 and sigma4 domains of RNA polymerase sigma factors"/>
    <property type="match status" value="1"/>
</dbReference>
<comment type="similarity">
    <text evidence="1">Belongs to the sigma-70 factor family. ECF subfamily.</text>
</comment>
<proteinExistence type="inferred from homology"/>
<name>A0A2T6C5P4_9FLAO</name>
<dbReference type="InterPro" id="IPR007627">
    <property type="entry name" value="RNA_pol_sigma70_r2"/>
</dbReference>
<reference evidence="7 8" key="1">
    <citation type="submission" date="2018-04" db="EMBL/GenBank/DDBJ databases">
        <title>Genomic Encyclopedia of Archaeal and Bacterial Type Strains, Phase II (KMG-II): from individual species to whole genera.</title>
        <authorList>
            <person name="Goeker M."/>
        </authorList>
    </citation>
    <scope>NUCLEOTIDE SEQUENCE [LARGE SCALE GENOMIC DNA]</scope>
    <source>
        <strain evidence="7 8">DSM 25731</strain>
    </source>
</reference>
<comment type="caution">
    <text evidence="7">The sequence shown here is derived from an EMBL/GenBank/DDBJ whole genome shotgun (WGS) entry which is preliminary data.</text>
</comment>
<dbReference type="RefSeq" id="WP_108113036.1">
    <property type="nucleotide sequence ID" value="NZ_QBKT01000001.1"/>
</dbReference>
<sequence>MKVIQLHLQEAQLIKRAKRNDRKAQQVLYAQHAPKMLSVCRYYISNIHDAEEIMLSGFFKVFTQLKTFQHNGSFEGWIRRIMIRESISFLRKKNPLVAVEEIESYTEITECEMDVNAGVEEIQKAIDALPQGYKIVFNLYEIEGYKHQEIAEMLQISVSTSKTQLFKAKKTLQTQLQSKKNRANEIA</sequence>
<dbReference type="InterPro" id="IPR039425">
    <property type="entry name" value="RNA_pol_sigma-70-like"/>
</dbReference>
<dbReference type="EMBL" id="QBKT01000001">
    <property type="protein sequence ID" value="PTX63649.1"/>
    <property type="molecule type" value="Genomic_DNA"/>
</dbReference>
<protein>
    <submittedName>
        <fullName evidence="7">RNA polymerase sigma-70 factor (ECF subfamily)</fullName>
    </submittedName>
</protein>
<dbReference type="NCBIfam" id="TIGR02937">
    <property type="entry name" value="sigma70-ECF"/>
    <property type="match status" value="1"/>
</dbReference>
<accession>A0A2T6C5P4</accession>
<evidence type="ECO:0000256" key="2">
    <source>
        <dbReference type="ARBA" id="ARBA00023015"/>
    </source>
</evidence>
<feature type="domain" description="RNA polymerase sigma factor 70 region 4 type 2" evidence="6">
    <location>
        <begin position="120"/>
        <end position="172"/>
    </location>
</feature>
<keyword evidence="8" id="KW-1185">Reference proteome</keyword>
<dbReference type="Gene3D" id="1.10.1740.10">
    <property type="match status" value="1"/>
</dbReference>
<evidence type="ECO:0000313" key="8">
    <source>
        <dbReference type="Proteomes" id="UP000244090"/>
    </source>
</evidence>